<comment type="caution">
    <text evidence="2">The sequence shown here is derived from an EMBL/GenBank/DDBJ whole genome shotgun (WGS) entry which is preliminary data.</text>
</comment>
<keyword evidence="2" id="KW-0489">Methyltransferase</keyword>
<dbReference type="PANTHER" id="PTHR45036:SF1">
    <property type="entry name" value="METHYLTRANSFERASE LIKE 7A"/>
    <property type="match status" value="1"/>
</dbReference>
<proteinExistence type="predicted"/>
<dbReference type="InterPro" id="IPR052356">
    <property type="entry name" value="Thiol_S-MT"/>
</dbReference>
<feature type="domain" description="Methyltransferase type 11" evidence="1">
    <location>
        <begin position="38"/>
        <end position="134"/>
    </location>
</feature>
<evidence type="ECO:0000313" key="2">
    <source>
        <dbReference type="EMBL" id="RDJ28106.1"/>
    </source>
</evidence>
<dbReference type="AlphaFoldDB" id="A0A370LB26"/>
<gene>
    <name evidence="2" type="ORF">DWE98_05790</name>
</gene>
<dbReference type="GO" id="GO:0008757">
    <property type="term" value="F:S-adenosylmethionine-dependent methyltransferase activity"/>
    <property type="evidence" value="ECO:0007669"/>
    <property type="project" value="InterPro"/>
</dbReference>
<dbReference type="PANTHER" id="PTHR45036">
    <property type="entry name" value="METHYLTRANSFERASE LIKE 7B"/>
    <property type="match status" value="1"/>
</dbReference>
<dbReference type="OrthoDB" id="5642573at2"/>
<dbReference type="EMBL" id="QQTP01000002">
    <property type="protein sequence ID" value="RDJ28106.1"/>
    <property type="molecule type" value="Genomic_DNA"/>
</dbReference>
<evidence type="ECO:0000259" key="1">
    <source>
        <dbReference type="Pfam" id="PF08241"/>
    </source>
</evidence>
<accession>A0A370LB26</accession>
<dbReference type="SUPFAM" id="SSF53335">
    <property type="entry name" value="S-adenosyl-L-methionine-dependent methyltransferases"/>
    <property type="match status" value="1"/>
</dbReference>
<dbReference type="InterPro" id="IPR029063">
    <property type="entry name" value="SAM-dependent_MTases_sf"/>
</dbReference>
<name>A0A370LB26_9HYPH</name>
<evidence type="ECO:0000313" key="3">
    <source>
        <dbReference type="Proteomes" id="UP000255207"/>
    </source>
</evidence>
<dbReference type="Proteomes" id="UP000255207">
    <property type="component" value="Unassembled WGS sequence"/>
</dbReference>
<dbReference type="RefSeq" id="WP_114828231.1">
    <property type="nucleotide sequence ID" value="NZ_QQTO01000037.1"/>
</dbReference>
<dbReference type="GO" id="GO:0032259">
    <property type="term" value="P:methylation"/>
    <property type="evidence" value="ECO:0007669"/>
    <property type="project" value="UniProtKB-KW"/>
</dbReference>
<dbReference type="Gene3D" id="3.40.50.150">
    <property type="entry name" value="Vaccinia Virus protein VP39"/>
    <property type="match status" value="1"/>
</dbReference>
<dbReference type="CDD" id="cd02440">
    <property type="entry name" value="AdoMet_MTases"/>
    <property type="match status" value="1"/>
</dbReference>
<dbReference type="InterPro" id="IPR013216">
    <property type="entry name" value="Methyltransf_11"/>
</dbReference>
<dbReference type="Pfam" id="PF08241">
    <property type="entry name" value="Methyltransf_11"/>
    <property type="match status" value="1"/>
</dbReference>
<protein>
    <submittedName>
        <fullName evidence="2">SAM-dependent methyltransferase</fullName>
    </submittedName>
</protein>
<keyword evidence="2" id="KW-0808">Transferase</keyword>
<keyword evidence="3" id="KW-1185">Reference proteome</keyword>
<sequence>MGFYSKYVLPRVIDLACGTDIMMRQRARIVPHAAGKVVEIGVGTGLNLDWYDEERVERLMGIDPCATSLMMAHDRAMASSVPITLEQGSAEALPCPANWADTVVSTYTLCTVPHPQVALAEIHRVLKPGGNFLFCEHVASPDRRISAWQNRLNGVWGCCFGGCNINRNLTRMICDAGFDQVEHVSDDVAGEIAFVRHQAIGWARKPGKASQVVDGAAFAEAR</sequence>
<organism evidence="2 3">
    <name type="scientific">Bosea caraganae</name>
    <dbReference type="NCBI Taxonomy" id="2763117"/>
    <lineage>
        <taxon>Bacteria</taxon>
        <taxon>Pseudomonadati</taxon>
        <taxon>Pseudomonadota</taxon>
        <taxon>Alphaproteobacteria</taxon>
        <taxon>Hyphomicrobiales</taxon>
        <taxon>Boseaceae</taxon>
        <taxon>Bosea</taxon>
    </lineage>
</organism>
<reference evidence="3" key="1">
    <citation type="submission" date="2018-07" db="EMBL/GenBank/DDBJ databases">
        <authorList>
            <person name="Safronova V.I."/>
            <person name="Chirak E.R."/>
            <person name="Sazanova A.L."/>
        </authorList>
    </citation>
    <scope>NUCLEOTIDE SEQUENCE [LARGE SCALE GENOMIC DNA]</scope>
    <source>
        <strain evidence="3">RCAM04685</strain>
    </source>
</reference>